<reference evidence="2" key="1">
    <citation type="submission" date="2021-12" db="EMBL/GenBank/DDBJ databases">
        <authorList>
            <person name="King R."/>
        </authorList>
    </citation>
    <scope>NUCLEOTIDE SEQUENCE</scope>
</reference>
<proteinExistence type="predicted"/>
<dbReference type="SUPFAM" id="SSF47565">
    <property type="entry name" value="Insect pheromone/odorant-binding proteins"/>
    <property type="match status" value="1"/>
</dbReference>
<organism evidence="2 3">
    <name type="scientific">Brassicogethes aeneus</name>
    <name type="common">Rape pollen beetle</name>
    <name type="synonym">Meligethes aeneus</name>
    <dbReference type="NCBI Taxonomy" id="1431903"/>
    <lineage>
        <taxon>Eukaryota</taxon>
        <taxon>Metazoa</taxon>
        <taxon>Ecdysozoa</taxon>
        <taxon>Arthropoda</taxon>
        <taxon>Hexapoda</taxon>
        <taxon>Insecta</taxon>
        <taxon>Pterygota</taxon>
        <taxon>Neoptera</taxon>
        <taxon>Endopterygota</taxon>
        <taxon>Coleoptera</taxon>
        <taxon>Polyphaga</taxon>
        <taxon>Cucujiformia</taxon>
        <taxon>Nitidulidae</taxon>
        <taxon>Meligethinae</taxon>
        <taxon>Brassicogethes</taxon>
    </lineage>
</organism>
<feature type="signal peptide" evidence="1">
    <location>
        <begin position="1"/>
        <end position="19"/>
    </location>
</feature>
<dbReference type="SMART" id="SM00708">
    <property type="entry name" value="PhBP"/>
    <property type="match status" value="1"/>
</dbReference>
<dbReference type="EMBL" id="OV121135">
    <property type="protein sequence ID" value="CAH0555450.1"/>
    <property type="molecule type" value="Genomic_DNA"/>
</dbReference>
<sequence>MIKFVVLTILSLFIIHCQGSVKDEIVQKLRKACMAETGIDLDTILKQRDSPELKCYDKCILVNARLLNPDTGKFDMKPFIDSFPAEVTESWVKIFTDCKVTDFTSSDYCEEAFKYQMDCFSKQPGFYVV</sequence>
<keyword evidence="3" id="KW-1185">Reference proteome</keyword>
<dbReference type="Pfam" id="PF01395">
    <property type="entry name" value="PBP_GOBP"/>
    <property type="match status" value="1"/>
</dbReference>
<evidence type="ECO:0000313" key="2">
    <source>
        <dbReference type="EMBL" id="CAH0555450.1"/>
    </source>
</evidence>
<accession>A0A9P0FGK4</accession>
<dbReference type="InterPro" id="IPR036728">
    <property type="entry name" value="PBP_GOBP_sf"/>
</dbReference>
<dbReference type="Gene3D" id="1.10.238.20">
    <property type="entry name" value="Pheromone/general odorant binding protein domain"/>
    <property type="match status" value="1"/>
</dbReference>
<dbReference type="OrthoDB" id="6683155at2759"/>
<evidence type="ECO:0000313" key="3">
    <source>
        <dbReference type="Proteomes" id="UP001154078"/>
    </source>
</evidence>
<feature type="chain" id="PRO_5040270662" evidence="1">
    <location>
        <begin position="20"/>
        <end position="129"/>
    </location>
</feature>
<dbReference type="Proteomes" id="UP001154078">
    <property type="component" value="Chromosome 4"/>
</dbReference>
<dbReference type="CDD" id="cd23992">
    <property type="entry name" value="PBP_GOBP"/>
    <property type="match status" value="1"/>
</dbReference>
<evidence type="ECO:0000256" key="1">
    <source>
        <dbReference type="SAM" id="SignalP"/>
    </source>
</evidence>
<protein>
    <submittedName>
        <fullName evidence="2">Uncharacterized protein</fullName>
    </submittedName>
</protein>
<dbReference type="GO" id="GO:0005549">
    <property type="term" value="F:odorant binding"/>
    <property type="evidence" value="ECO:0007669"/>
    <property type="project" value="InterPro"/>
</dbReference>
<name>A0A9P0FGK4_BRAAE</name>
<dbReference type="AlphaFoldDB" id="A0A9P0FGK4"/>
<keyword evidence="1" id="KW-0732">Signal</keyword>
<dbReference type="InterPro" id="IPR006170">
    <property type="entry name" value="PBP/GOBP"/>
</dbReference>
<gene>
    <name evidence="2" type="ORF">MELIAE_LOCUS6820</name>
</gene>